<keyword evidence="4" id="KW-1185">Reference proteome</keyword>
<accession>A0A8F5BVL4</accession>
<gene>
    <name evidence="1" type="ORF">J5U21_01953</name>
    <name evidence="2" type="ORF">J5U22_01907</name>
</gene>
<protein>
    <submittedName>
        <fullName evidence="1">Uncharacterized protein</fullName>
    </submittedName>
</protein>
<organism evidence="1 3">
    <name type="scientific">Saccharolobus shibatae</name>
    <dbReference type="NCBI Taxonomy" id="2286"/>
    <lineage>
        <taxon>Archaea</taxon>
        <taxon>Thermoproteota</taxon>
        <taxon>Thermoprotei</taxon>
        <taxon>Sulfolobales</taxon>
        <taxon>Sulfolobaceae</taxon>
        <taxon>Saccharolobus</taxon>
    </lineage>
</organism>
<dbReference type="EMBL" id="CP077713">
    <property type="protein sequence ID" value="QXJ35360.1"/>
    <property type="molecule type" value="Genomic_DNA"/>
</dbReference>
<dbReference type="Proteomes" id="UP000694036">
    <property type="component" value="Chromosome"/>
</dbReference>
<dbReference type="Proteomes" id="UP000693941">
    <property type="component" value="Chromosome"/>
</dbReference>
<dbReference type="EMBL" id="CP077715">
    <property type="protein sequence ID" value="QXJ32302.1"/>
    <property type="molecule type" value="Genomic_DNA"/>
</dbReference>
<sequence>MSSGLAKRTVEGNIEYLEIADFGRASLSYRAGWHSQYRRYHFRWW</sequence>
<name>A0A8F5BVL4_9CREN</name>
<dbReference type="AlphaFoldDB" id="A0A8F5BVL4"/>
<evidence type="ECO:0000313" key="2">
    <source>
        <dbReference type="EMBL" id="QXJ35360.1"/>
    </source>
</evidence>
<dbReference type="RefSeq" id="WP_218260314.1">
    <property type="nucleotide sequence ID" value="NZ_CP077713.1"/>
</dbReference>
<dbReference type="GeneID" id="65560394"/>
<evidence type="ECO:0000313" key="4">
    <source>
        <dbReference type="Proteomes" id="UP000694036"/>
    </source>
</evidence>
<reference evidence="1 4" key="1">
    <citation type="journal article" date="2021" name="Environ. Microbiol.">
        <title>New insights into the diversity and evolution of the archaeal mobilome from three complete genomes of Saccharolobus shibatae.</title>
        <authorList>
            <person name="Medvedeva S."/>
            <person name="Brandt D."/>
            <person name="Cvirkaite-Krupovic V."/>
            <person name="Liu Y."/>
            <person name="Severinov K."/>
            <person name="Ishino S."/>
            <person name="Ishino Y."/>
            <person name="Prangishvili D."/>
            <person name="Kalinowski J."/>
            <person name="Krupovic M."/>
        </authorList>
    </citation>
    <scope>NUCLEOTIDE SEQUENCE</scope>
    <source>
        <strain evidence="1">BEU9</strain>
        <strain evidence="2 4">S38A</strain>
    </source>
</reference>
<evidence type="ECO:0000313" key="3">
    <source>
        <dbReference type="Proteomes" id="UP000693941"/>
    </source>
</evidence>
<evidence type="ECO:0000313" key="1">
    <source>
        <dbReference type="EMBL" id="QXJ32302.1"/>
    </source>
</evidence>
<proteinExistence type="predicted"/>